<sequence>MRHKKILMARLNNPTPRSKPKLEDTLPVIDNDDNENQDNDTAALKEKIKNLEEIILNKDKELSSSKRKINLLKHSNRHLKNRVEKLIKYNNITNLKLIETRKTIREHVFLVNNDTDKMKFYTDLPSFEIFDEIFNFVKDHVDRDENSIKLTHKQEFIIVLMRLRLGLLEQDLAYRFGVSQPTISRIINRWIGVMATRLEFLIHWPEREQLRKTMPCLDVFWITLKNVLLFWTVLRFLSRSLQI</sequence>
<accession>A0A7M5WV33</accession>
<dbReference type="EnsemblMetazoa" id="CLYHEMT013596.1">
    <property type="protein sequence ID" value="CLYHEMP013596.1"/>
    <property type="gene ID" value="CLYHEMG013596"/>
</dbReference>
<reference evidence="3" key="1">
    <citation type="submission" date="2021-01" db="UniProtKB">
        <authorList>
            <consortium name="EnsemblMetazoa"/>
        </authorList>
    </citation>
    <scope>IDENTIFICATION</scope>
</reference>
<dbReference type="PANTHER" id="PTHR23080:SF63">
    <property type="entry name" value="TICK TRANSPOSON"/>
    <property type="match status" value="1"/>
</dbReference>
<feature type="domain" description="Transposase Helix-turn-helix" evidence="2">
    <location>
        <begin position="149"/>
        <end position="199"/>
    </location>
</feature>
<feature type="region of interest" description="Disordered" evidence="1">
    <location>
        <begin position="12"/>
        <end position="38"/>
    </location>
</feature>
<dbReference type="Pfam" id="PF13613">
    <property type="entry name" value="HTH_Tnp_4"/>
    <property type="match status" value="1"/>
</dbReference>
<dbReference type="PANTHER" id="PTHR23080">
    <property type="entry name" value="THAP DOMAIN PROTEIN"/>
    <property type="match status" value="1"/>
</dbReference>
<evidence type="ECO:0000313" key="4">
    <source>
        <dbReference type="Proteomes" id="UP000594262"/>
    </source>
</evidence>
<dbReference type="Proteomes" id="UP000594262">
    <property type="component" value="Unplaced"/>
</dbReference>
<name>A0A7M5WV33_9CNID</name>
<organism evidence="3 4">
    <name type="scientific">Clytia hemisphaerica</name>
    <dbReference type="NCBI Taxonomy" id="252671"/>
    <lineage>
        <taxon>Eukaryota</taxon>
        <taxon>Metazoa</taxon>
        <taxon>Cnidaria</taxon>
        <taxon>Hydrozoa</taxon>
        <taxon>Hydroidolina</taxon>
        <taxon>Leptothecata</taxon>
        <taxon>Obeliida</taxon>
        <taxon>Clytiidae</taxon>
        <taxon>Clytia</taxon>
    </lineage>
</organism>
<evidence type="ECO:0000256" key="1">
    <source>
        <dbReference type="SAM" id="MobiDB-lite"/>
    </source>
</evidence>
<evidence type="ECO:0000313" key="3">
    <source>
        <dbReference type="EnsemblMetazoa" id="CLYHEMP013596.1"/>
    </source>
</evidence>
<dbReference type="AlphaFoldDB" id="A0A7M5WV33"/>
<dbReference type="InterPro" id="IPR027805">
    <property type="entry name" value="Transposase_HTH_dom"/>
</dbReference>
<keyword evidence="4" id="KW-1185">Reference proteome</keyword>
<dbReference type="OrthoDB" id="7331812at2759"/>
<protein>
    <recommendedName>
        <fullName evidence="2">Transposase Helix-turn-helix domain-containing protein</fullName>
    </recommendedName>
</protein>
<evidence type="ECO:0000259" key="2">
    <source>
        <dbReference type="Pfam" id="PF13613"/>
    </source>
</evidence>
<proteinExistence type="predicted"/>